<comment type="caution">
    <text evidence="1">The sequence shown here is derived from an EMBL/GenBank/DDBJ whole genome shotgun (WGS) entry which is preliminary data.</text>
</comment>
<dbReference type="VEuPathDB" id="FungiDB:C8Q69DRAFT_529501"/>
<dbReference type="Proteomes" id="UP000283841">
    <property type="component" value="Unassembled WGS sequence"/>
</dbReference>
<dbReference type="EMBL" id="RCNU01000009">
    <property type="protein sequence ID" value="RWQ93617.1"/>
    <property type="molecule type" value="Genomic_DNA"/>
</dbReference>
<evidence type="ECO:0000313" key="1">
    <source>
        <dbReference type="EMBL" id="RWQ93617.1"/>
    </source>
</evidence>
<organism evidence="1 2">
    <name type="scientific">Byssochlamys spectabilis</name>
    <name type="common">Paecilomyces variotii</name>
    <dbReference type="NCBI Taxonomy" id="264951"/>
    <lineage>
        <taxon>Eukaryota</taxon>
        <taxon>Fungi</taxon>
        <taxon>Dikarya</taxon>
        <taxon>Ascomycota</taxon>
        <taxon>Pezizomycotina</taxon>
        <taxon>Eurotiomycetes</taxon>
        <taxon>Eurotiomycetidae</taxon>
        <taxon>Eurotiales</taxon>
        <taxon>Thermoascaceae</taxon>
        <taxon>Paecilomyces</taxon>
    </lineage>
</organism>
<gene>
    <name evidence="1" type="ORF">C8Q69DRAFT_529501</name>
</gene>
<dbReference type="GeneID" id="39602973"/>
<dbReference type="AlphaFoldDB" id="A0A443HP96"/>
<keyword evidence="2" id="KW-1185">Reference proteome</keyword>
<name>A0A443HP96_BYSSP</name>
<sequence>MKPDEDWDDVCFEYEEVIDDQTAREEQLAILEIDGTSPCANRKRAWPASFFNNRKFAHLSPQAYPMHDYCWRLLKMAVGEDAEDKLGSIIRCLENKWSRETLANLKARNKWTNGYAYTLCNDDQRKSHFGDNVEYRISLTDPEAVPEALELISEALQCKDQQRRKPTNDVSDHINYKPSYDASHSIFRNLPDDIVYMVLDYLPVSDCQSLFPIIGFIPPQSYWYRRVKRWSFFLPEIPKMKLDRDVDWGYLARRIEALMTESHGLLNRRRIIRTILSVKEKVV</sequence>
<reference evidence="1 2" key="1">
    <citation type="journal article" date="2018" name="Front. Microbiol.">
        <title>Genomic and genetic insights into a cosmopolitan fungus, Paecilomyces variotii (Eurotiales).</title>
        <authorList>
            <person name="Urquhart A.S."/>
            <person name="Mondo S.J."/>
            <person name="Makela M.R."/>
            <person name="Hane J.K."/>
            <person name="Wiebenga A."/>
            <person name="He G."/>
            <person name="Mihaltcheva S."/>
            <person name="Pangilinan J."/>
            <person name="Lipzen A."/>
            <person name="Barry K."/>
            <person name="de Vries R.P."/>
            <person name="Grigoriev I.V."/>
            <person name="Idnurm A."/>
        </authorList>
    </citation>
    <scope>NUCLEOTIDE SEQUENCE [LARGE SCALE GENOMIC DNA]</scope>
    <source>
        <strain evidence="1 2">CBS 101075</strain>
    </source>
</reference>
<dbReference type="RefSeq" id="XP_028483262.1">
    <property type="nucleotide sequence ID" value="XM_028633696.1"/>
</dbReference>
<evidence type="ECO:0008006" key="3">
    <source>
        <dbReference type="Google" id="ProtNLM"/>
    </source>
</evidence>
<evidence type="ECO:0000313" key="2">
    <source>
        <dbReference type="Proteomes" id="UP000283841"/>
    </source>
</evidence>
<proteinExistence type="predicted"/>
<accession>A0A443HP96</accession>
<protein>
    <recommendedName>
        <fullName evidence="3">F-box domain-containing protein</fullName>
    </recommendedName>
</protein>